<evidence type="ECO:0000313" key="7">
    <source>
        <dbReference type="Proteomes" id="UP000316545"/>
    </source>
</evidence>
<evidence type="ECO:0000256" key="1">
    <source>
        <dbReference type="ARBA" id="ARBA00001947"/>
    </source>
</evidence>
<gene>
    <name evidence="6" type="ORF">FBZ88_118105</name>
</gene>
<feature type="domain" description="Peptidase M14" evidence="5">
    <location>
        <begin position="74"/>
        <end position="331"/>
    </location>
</feature>
<dbReference type="SUPFAM" id="SSF53187">
    <property type="entry name" value="Zn-dependent exopeptidases"/>
    <property type="match status" value="1"/>
</dbReference>
<dbReference type="RefSeq" id="WP_186464559.1">
    <property type="nucleotide sequence ID" value="NZ_VITO01000018.1"/>
</dbReference>
<accession>A0A560FJ10</accession>
<protein>
    <submittedName>
        <fullName evidence="6">Zinc carboxypeptidase</fullName>
    </submittedName>
</protein>
<dbReference type="Pfam" id="PF00246">
    <property type="entry name" value="Peptidase_M14"/>
    <property type="match status" value="1"/>
</dbReference>
<name>A0A560FJ10_9PROT</name>
<dbReference type="GO" id="GO:0004181">
    <property type="term" value="F:metallocarboxypeptidase activity"/>
    <property type="evidence" value="ECO:0007669"/>
    <property type="project" value="InterPro"/>
</dbReference>
<keyword evidence="6" id="KW-0378">Hydrolase</keyword>
<evidence type="ECO:0000256" key="2">
    <source>
        <dbReference type="ARBA" id="ARBA00005988"/>
    </source>
</evidence>
<feature type="chain" id="PRO_5021848562" evidence="4">
    <location>
        <begin position="24"/>
        <end position="617"/>
    </location>
</feature>
<dbReference type="GO" id="GO:0006508">
    <property type="term" value="P:proteolysis"/>
    <property type="evidence" value="ECO:0007669"/>
    <property type="project" value="InterPro"/>
</dbReference>
<dbReference type="PANTHER" id="PTHR11705">
    <property type="entry name" value="PROTEASE FAMILY M14 CARBOXYPEPTIDASE A,B"/>
    <property type="match status" value="1"/>
</dbReference>
<sequence length="617" mass="67509">MPRPHRLALCAILMLSAAAPALAAAPGPQTGPQTGPWDTDFLPPLPPWHGASEKLVVPAADPWATPAELTGLTATPSYDETRAFIDRLVSASPLLRQEVFGVSPEGREMVAVLAAKGLIDGKPDPAKPLLLVQAGIHAGEIDGKDAGLMLLRDITQRGKDGLLDRVNLLFVPIFNVDGHERAGAYNRPNQRGPMNQGWRTTAQNLNLNRDYGKLDTPEMRAMIALIRRYQPDLYLDIHVTDGMDYAYDITFGNDEGAAGDLFSPAIDRWLAGPFKTEVGQALTKAGHIPGPLVTEADGRKPEGGIAGGTTPLRYSIGYGNLAHIPTVLVENHSLKPYRQRVLGTYVLIERSLTLLAEQGAVLRQAVASDRARRPVTLPVAFEVEKTPSASVEFRTMRHESYISPASGGVEVRWLGRPGATVRMPVFLDHPSVTVARPEAYWVPATKPEIIARLRLHGLAMETQDQPREVTVDAVRLTEPKLATETNEGHVMLDTAGYVHETRTVLYPKGSVRVPTDQPLGDLAGQLLEAESTESFLAWGFFPEILQRTEYIEPYAIAPLAERMLATDPALKAAFEAKLKADPGFATNPDQRLAWFYERTPYSDAAYLRYPVGREMGR</sequence>
<dbReference type="PROSITE" id="PS52035">
    <property type="entry name" value="PEPTIDASE_M14"/>
    <property type="match status" value="1"/>
</dbReference>
<dbReference type="SMART" id="SM00631">
    <property type="entry name" value="Zn_pept"/>
    <property type="match status" value="1"/>
</dbReference>
<organism evidence="6 7">
    <name type="scientific">Nitrospirillum amazonense</name>
    <dbReference type="NCBI Taxonomy" id="28077"/>
    <lineage>
        <taxon>Bacteria</taxon>
        <taxon>Pseudomonadati</taxon>
        <taxon>Pseudomonadota</taxon>
        <taxon>Alphaproteobacteria</taxon>
        <taxon>Rhodospirillales</taxon>
        <taxon>Azospirillaceae</taxon>
        <taxon>Nitrospirillum</taxon>
    </lineage>
</organism>
<comment type="caution">
    <text evidence="3">Lacks conserved residue(s) required for the propagation of feature annotation.</text>
</comment>
<comment type="similarity">
    <text evidence="2 3">Belongs to the peptidase M14 family.</text>
</comment>
<dbReference type="AlphaFoldDB" id="A0A560FJ10"/>
<dbReference type="GO" id="GO:0008270">
    <property type="term" value="F:zinc ion binding"/>
    <property type="evidence" value="ECO:0007669"/>
    <property type="project" value="InterPro"/>
</dbReference>
<evidence type="ECO:0000256" key="3">
    <source>
        <dbReference type="PROSITE-ProRule" id="PRU01379"/>
    </source>
</evidence>
<evidence type="ECO:0000256" key="4">
    <source>
        <dbReference type="SAM" id="SignalP"/>
    </source>
</evidence>
<dbReference type="GO" id="GO:0005615">
    <property type="term" value="C:extracellular space"/>
    <property type="evidence" value="ECO:0007669"/>
    <property type="project" value="TreeGrafter"/>
</dbReference>
<comment type="cofactor">
    <cofactor evidence="1">
        <name>Zn(2+)</name>
        <dbReference type="ChEBI" id="CHEBI:29105"/>
    </cofactor>
</comment>
<evidence type="ECO:0000313" key="6">
    <source>
        <dbReference type="EMBL" id="TWB21587.1"/>
    </source>
</evidence>
<keyword evidence="6" id="KW-0121">Carboxypeptidase</keyword>
<keyword evidence="6" id="KW-0645">Protease</keyword>
<dbReference type="PANTHER" id="PTHR11705:SF145">
    <property type="entry name" value="PEPTIDASE M14 CARBOXYPEPTIDASE A DOMAIN-CONTAINING PROTEIN"/>
    <property type="match status" value="1"/>
</dbReference>
<dbReference type="Proteomes" id="UP000316545">
    <property type="component" value="Unassembled WGS sequence"/>
</dbReference>
<comment type="caution">
    <text evidence="6">The sequence shown here is derived from an EMBL/GenBank/DDBJ whole genome shotgun (WGS) entry which is preliminary data.</text>
</comment>
<dbReference type="EMBL" id="VITO01000018">
    <property type="protein sequence ID" value="TWB21587.1"/>
    <property type="molecule type" value="Genomic_DNA"/>
</dbReference>
<proteinExistence type="inferred from homology"/>
<feature type="signal peptide" evidence="4">
    <location>
        <begin position="1"/>
        <end position="23"/>
    </location>
</feature>
<keyword evidence="4" id="KW-0732">Signal</keyword>
<reference evidence="6 7" key="1">
    <citation type="submission" date="2019-06" db="EMBL/GenBank/DDBJ databases">
        <title>Genomic Encyclopedia of Type Strains, Phase IV (KMG-V): Genome sequencing to study the core and pangenomes of soil and plant-associated prokaryotes.</title>
        <authorList>
            <person name="Whitman W."/>
        </authorList>
    </citation>
    <scope>NUCLEOTIDE SEQUENCE [LARGE SCALE GENOMIC DNA]</scope>
    <source>
        <strain evidence="6 7">BR 11865</strain>
    </source>
</reference>
<keyword evidence="7" id="KW-1185">Reference proteome</keyword>
<dbReference type="CDD" id="cd06241">
    <property type="entry name" value="M14-like"/>
    <property type="match status" value="1"/>
</dbReference>
<dbReference type="Gene3D" id="3.40.630.10">
    <property type="entry name" value="Zn peptidases"/>
    <property type="match status" value="1"/>
</dbReference>
<dbReference type="InterPro" id="IPR000834">
    <property type="entry name" value="Peptidase_M14"/>
</dbReference>
<evidence type="ECO:0000259" key="5">
    <source>
        <dbReference type="PROSITE" id="PS52035"/>
    </source>
</evidence>